<keyword evidence="2" id="KW-1185">Reference proteome</keyword>
<accession>A0ACC0ADA9</accession>
<reference evidence="2" key="1">
    <citation type="journal article" date="2023" name="Nat. Plants">
        <title>Single-cell RNA sequencing provides a high-resolution roadmap for understanding the multicellular compartmentation of specialized metabolism.</title>
        <authorList>
            <person name="Sun S."/>
            <person name="Shen X."/>
            <person name="Li Y."/>
            <person name="Li Y."/>
            <person name="Wang S."/>
            <person name="Li R."/>
            <person name="Zhang H."/>
            <person name="Shen G."/>
            <person name="Guo B."/>
            <person name="Wei J."/>
            <person name="Xu J."/>
            <person name="St-Pierre B."/>
            <person name="Chen S."/>
            <person name="Sun C."/>
        </authorList>
    </citation>
    <scope>NUCLEOTIDE SEQUENCE [LARGE SCALE GENOMIC DNA]</scope>
</reference>
<sequence length="143" mass="15947">MAWVRFREISVELFHEKVLMQLGNKVGRAVKVDKTTMAVSEGRFAQIRIQINLRKSLYGYSKENCPKAIALKTPAEPNSSEPLAKVGKSAVEPGKPIVKPTPDDPYVTSMFCLSSLSLVDHRQEGRWNGSGRQYNGRRQNGGD</sequence>
<comment type="caution">
    <text evidence="1">The sequence shown here is derived from an EMBL/GenBank/DDBJ whole genome shotgun (WGS) entry which is preliminary data.</text>
</comment>
<evidence type="ECO:0000313" key="2">
    <source>
        <dbReference type="Proteomes" id="UP001060085"/>
    </source>
</evidence>
<evidence type="ECO:0000313" key="1">
    <source>
        <dbReference type="EMBL" id="KAI5657428.1"/>
    </source>
</evidence>
<protein>
    <submittedName>
        <fullName evidence="1">Uncharacterized protein</fullName>
    </submittedName>
</protein>
<gene>
    <name evidence="1" type="ORF">M9H77_26221</name>
</gene>
<proteinExistence type="predicted"/>
<name>A0ACC0ADA9_CATRO</name>
<organism evidence="1 2">
    <name type="scientific">Catharanthus roseus</name>
    <name type="common">Madagascar periwinkle</name>
    <name type="synonym">Vinca rosea</name>
    <dbReference type="NCBI Taxonomy" id="4058"/>
    <lineage>
        <taxon>Eukaryota</taxon>
        <taxon>Viridiplantae</taxon>
        <taxon>Streptophyta</taxon>
        <taxon>Embryophyta</taxon>
        <taxon>Tracheophyta</taxon>
        <taxon>Spermatophyta</taxon>
        <taxon>Magnoliopsida</taxon>
        <taxon>eudicotyledons</taxon>
        <taxon>Gunneridae</taxon>
        <taxon>Pentapetalae</taxon>
        <taxon>asterids</taxon>
        <taxon>lamiids</taxon>
        <taxon>Gentianales</taxon>
        <taxon>Apocynaceae</taxon>
        <taxon>Rauvolfioideae</taxon>
        <taxon>Vinceae</taxon>
        <taxon>Catharanthinae</taxon>
        <taxon>Catharanthus</taxon>
    </lineage>
</organism>
<dbReference type="Proteomes" id="UP001060085">
    <property type="component" value="Linkage Group LG06"/>
</dbReference>
<dbReference type="EMBL" id="CM044706">
    <property type="protein sequence ID" value="KAI5657428.1"/>
    <property type="molecule type" value="Genomic_DNA"/>
</dbReference>